<dbReference type="EMBL" id="CP054493">
    <property type="protein sequence ID" value="QOY55622.1"/>
    <property type="molecule type" value="Genomic_DNA"/>
</dbReference>
<organism evidence="1 2">
    <name type="scientific">Candidatus Sulfurimonas marisnigri</name>
    <dbReference type="NCBI Taxonomy" id="2740405"/>
    <lineage>
        <taxon>Bacteria</taxon>
        <taxon>Pseudomonadati</taxon>
        <taxon>Campylobacterota</taxon>
        <taxon>Epsilonproteobacteria</taxon>
        <taxon>Campylobacterales</taxon>
        <taxon>Sulfurimonadaceae</taxon>
        <taxon>Sulfurimonas</taxon>
    </lineage>
</organism>
<reference evidence="1 2" key="1">
    <citation type="submission" date="2020-05" db="EMBL/GenBank/DDBJ databases">
        <title>Sulfurimonas marisnigri, sp. nov., and Sulfurimonas baltica, sp. nov., manganese oxide reducing chemolithoautotrophs of the class Epsilonproteobacteria isolated from the pelagic redoxclines of the Black and Baltic Seas and emended description of the genus Sulfurimonas.</title>
        <authorList>
            <person name="Henkel J.V."/>
            <person name="Laudan C."/>
            <person name="Werner J."/>
            <person name="Neu T."/>
            <person name="Plewe S."/>
            <person name="Sproer C."/>
            <person name="Bunk B."/>
            <person name="Schulz-Vogt H.N."/>
        </authorList>
    </citation>
    <scope>NUCLEOTIDE SEQUENCE [LARGE SCALE GENOMIC DNA]</scope>
    <source>
        <strain evidence="1 2">SoZ1</strain>
    </source>
</reference>
<protein>
    <recommendedName>
        <fullName evidence="3">Type II toxin-antitoxin system HicA family toxin</fullName>
    </recommendedName>
</protein>
<proteinExistence type="predicted"/>
<sequence>MSHRHKVKIEKLFEHPVSGNIDGRKVLSALEHYGARIEMTKHNKAKIFIKNKEMIMALAHSSILTKDTILKLRHFLEEVGLVPDSIE</sequence>
<accession>A0A7S7M1X8</accession>
<dbReference type="KEGG" id="smas:HUE87_05185"/>
<dbReference type="AlphaFoldDB" id="A0A7S7M1X8"/>
<dbReference type="RefSeq" id="WP_194367661.1">
    <property type="nucleotide sequence ID" value="NZ_CP054493.1"/>
</dbReference>
<evidence type="ECO:0000313" key="2">
    <source>
        <dbReference type="Proteomes" id="UP000593836"/>
    </source>
</evidence>
<name>A0A7S7M1X8_9BACT</name>
<gene>
    <name evidence="1" type="ORF">HUE87_05185</name>
</gene>
<evidence type="ECO:0008006" key="3">
    <source>
        <dbReference type="Google" id="ProtNLM"/>
    </source>
</evidence>
<dbReference type="Proteomes" id="UP000593836">
    <property type="component" value="Chromosome"/>
</dbReference>
<keyword evidence="2" id="KW-1185">Reference proteome</keyword>
<evidence type="ECO:0000313" key="1">
    <source>
        <dbReference type="EMBL" id="QOY55622.1"/>
    </source>
</evidence>